<dbReference type="AlphaFoldDB" id="A0A2I1M3R8"/>
<protein>
    <recommendedName>
        <fullName evidence="3">Oligo-1,6-glucosidase</fullName>
    </recommendedName>
</protein>
<dbReference type="SUPFAM" id="SSF51445">
    <property type="entry name" value="(Trans)glycosidases"/>
    <property type="match status" value="1"/>
</dbReference>
<organism evidence="1 2">
    <name type="scientific">Anaerococcus octavius</name>
    <dbReference type="NCBI Taxonomy" id="54007"/>
    <lineage>
        <taxon>Bacteria</taxon>
        <taxon>Bacillati</taxon>
        <taxon>Bacillota</taxon>
        <taxon>Tissierellia</taxon>
        <taxon>Tissierellales</taxon>
        <taxon>Peptoniphilaceae</taxon>
        <taxon>Anaerococcus</taxon>
    </lineage>
</organism>
<evidence type="ECO:0000313" key="2">
    <source>
        <dbReference type="Proteomes" id="UP000234335"/>
    </source>
</evidence>
<dbReference type="Gene3D" id="3.20.20.80">
    <property type="entry name" value="Glycosidases"/>
    <property type="match status" value="1"/>
</dbReference>
<comment type="caution">
    <text evidence="1">The sequence shown here is derived from an EMBL/GenBank/DDBJ whole genome shotgun (WGS) entry which is preliminary data.</text>
</comment>
<accession>A0A2I1M3R8</accession>
<evidence type="ECO:0000313" key="1">
    <source>
        <dbReference type="EMBL" id="PKZ14785.1"/>
    </source>
</evidence>
<gene>
    <name evidence="1" type="ORF">CYJ34_09015</name>
</gene>
<dbReference type="Gene3D" id="2.60.40.1180">
    <property type="entry name" value="Golgi alpha-mannosidase II"/>
    <property type="match status" value="1"/>
</dbReference>
<proteinExistence type="predicted"/>
<dbReference type="InterPro" id="IPR013780">
    <property type="entry name" value="Glyco_hydro_b"/>
</dbReference>
<name>A0A2I1M3R8_9FIRM</name>
<evidence type="ECO:0008006" key="3">
    <source>
        <dbReference type="Google" id="ProtNLM"/>
    </source>
</evidence>
<keyword evidence="2" id="KW-1185">Reference proteome</keyword>
<dbReference type="Proteomes" id="UP000234335">
    <property type="component" value="Unassembled WGS sequence"/>
</dbReference>
<dbReference type="SUPFAM" id="SSF51011">
    <property type="entry name" value="Glycosyl hydrolase domain"/>
    <property type="match status" value="1"/>
</dbReference>
<sequence>MGDLVVYKENQIDIINKITYYKKLGINAILLDPFIKLDEEIIEKVLYINSLLADRSIKLFVKIDMKKISSLLLDTKEEDLPWNDPKIRKSFYQFINYLKKHDISGLYFSNFEDLFFENSSFYLREMSKNILATNEITSIVEVDSDDLNYQNYLSHGKSGLFSYIFNKNLIDNQNDFLDSKKCLSAIQDRNINQIYTTDNNLKNFTNNKNFPFLTSSLLAGVSFLLKGAIILKDFEELGIFSSSNYSNDYKVLDQTNKTFEFYQKLIKIKIQKEAIIEGKYREIFNKDPDIFAFIRTFKNKKIIVFANFTQKEILADIRFHFIDRNDFHYLLGNYGRRKIVKNLLLRPYEFIAFIK</sequence>
<dbReference type="InterPro" id="IPR017853">
    <property type="entry name" value="GH"/>
</dbReference>
<dbReference type="RefSeq" id="WP_101540950.1">
    <property type="nucleotide sequence ID" value="NZ_PKGS01000010.1"/>
</dbReference>
<dbReference type="EMBL" id="PKGS01000010">
    <property type="protein sequence ID" value="PKZ14785.1"/>
    <property type="molecule type" value="Genomic_DNA"/>
</dbReference>
<reference evidence="1 2" key="1">
    <citation type="submission" date="2017-12" db="EMBL/GenBank/DDBJ databases">
        <title>Phylogenetic diversity of female urinary microbiome.</title>
        <authorList>
            <person name="Thomas-White K."/>
            <person name="Wolfe A.J."/>
        </authorList>
    </citation>
    <scope>NUCLEOTIDE SEQUENCE [LARGE SCALE GENOMIC DNA]</scope>
    <source>
        <strain evidence="1 2">UMB0119</strain>
    </source>
</reference>